<organism evidence="1 2">
    <name type="scientific">Acetohalobium arabaticum (strain ATCC 49924 / DSM 5501 / Z-7288)</name>
    <dbReference type="NCBI Taxonomy" id="574087"/>
    <lineage>
        <taxon>Bacteria</taxon>
        <taxon>Bacillati</taxon>
        <taxon>Bacillota</taxon>
        <taxon>Clostridia</taxon>
        <taxon>Halanaerobiales</taxon>
        <taxon>Halobacteroidaceae</taxon>
        <taxon>Acetohalobium</taxon>
    </lineage>
</organism>
<dbReference type="KEGG" id="aar:Acear_1957"/>
<reference evidence="1 2" key="1">
    <citation type="journal article" date="2010" name="Stand. Genomic Sci.">
        <title>Complete genome sequence of Acetohalobium arabaticum type strain (Z-7288).</title>
        <authorList>
            <person name="Sikorski J."/>
            <person name="Lapidus A."/>
            <person name="Chertkov O."/>
            <person name="Lucas S."/>
            <person name="Copeland A."/>
            <person name="Glavina Del Rio T."/>
            <person name="Nolan M."/>
            <person name="Tice H."/>
            <person name="Cheng J.F."/>
            <person name="Han C."/>
            <person name="Brambilla E."/>
            <person name="Pitluck S."/>
            <person name="Liolios K."/>
            <person name="Ivanova N."/>
            <person name="Mavromatis K."/>
            <person name="Mikhailova N."/>
            <person name="Pati A."/>
            <person name="Bruce D."/>
            <person name="Detter C."/>
            <person name="Tapia R."/>
            <person name="Goodwin L."/>
            <person name="Chen A."/>
            <person name="Palaniappan K."/>
            <person name="Land M."/>
            <person name="Hauser L."/>
            <person name="Chang Y.J."/>
            <person name="Jeffries C.D."/>
            <person name="Rohde M."/>
            <person name="Goker M."/>
            <person name="Spring S."/>
            <person name="Woyke T."/>
            <person name="Bristow J."/>
            <person name="Eisen J.A."/>
            <person name="Markowitz V."/>
            <person name="Hugenholtz P."/>
            <person name="Kyrpides N.C."/>
            <person name="Klenk H.P."/>
        </authorList>
    </citation>
    <scope>NUCLEOTIDE SEQUENCE [LARGE SCALE GENOMIC DNA]</scope>
    <source>
        <strain evidence="2">ATCC 49924 / DSM 5501 / Z-7288</strain>
    </source>
</reference>
<keyword evidence="2" id="KW-1185">Reference proteome</keyword>
<sequence>MECDTDKAVRFCPQCRYEVTDKEVLRCPRCNKILLKKCSECNKCSFT</sequence>
<proteinExistence type="predicted"/>
<protein>
    <submittedName>
        <fullName evidence="1">Uncharacterized protein</fullName>
    </submittedName>
</protein>
<gene>
    <name evidence="1" type="ordered locus">Acear_1957</name>
</gene>
<name>D9QSJ2_ACEAZ</name>
<dbReference type="HOGENOM" id="CLU_3184384_0_0_9"/>
<accession>D9QSJ2</accession>
<dbReference type="EMBL" id="CP002105">
    <property type="protein sequence ID" value="ADL13455.1"/>
    <property type="molecule type" value="Genomic_DNA"/>
</dbReference>
<dbReference type="Proteomes" id="UP000001661">
    <property type="component" value="Chromosome"/>
</dbReference>
<dbReference type="AlphaFoldDB" id="D9QSJ2"/>
<evidence type="ECO:0000313" key="1">
    <source>
        <dbReference type="EMBL" id="ADL13455.1"/>
    </source>
</evidence>
<dbReference type="STRING" id="574087.Acear_1957"/>
<evidence type="ECO:0000313" key="2">
    <source>
        <dbReference type="Proteomes" id="UP000001661"/>
    </source>
</evidence>